<feature type="domain" description="Penicillin-binding protein transpeptidase" evidence="8">
    <location>
        <begin position="90"/>
        <end position="317"/>
    </location>
</feature>
<dbReference type="Proteomes" id="UP000823897">
    <property type="component" value="Unassembled WGS sequence"/>
</dbReference>
<evidence type="ECO:0000259" key="8">
    <source>
        <dbReference type="Pfam" id="PF00905"/>
    </source>
</evidence>
<dbReference type="AlphaFoldDB" id="A0A9D2R6R3"/>
<gene>
    <name evidence="9" type="ORF">H9911_08350</name>
</gene>
<dbReference type="GO" id="GO:0046677">
    <property type="term" value="P:response to antibiotic"/>
    <property type="evidence" value="ECO:0007669"/>
    <property type="project" value="UniProtKB-KW"/>
</dbReference>
<feature type="chain" id="PRO_5038409003" description="beta-lactamase" evidence="7">
    <location>
        <begin position="28"/>
        <end position="322"/>
    </location>
</feature>
<dbReference type="SUPFAM" id="SSF56601">
    <property type="entry name" value="beta-lactamase/transpeptidase-like"/>
    <property type="match status" value="1"/>
</dbReference>
<evidence type="ECO:0000256" key="5">
    <source>
        <dbReference type="ARBA" id="ARBA00022801"/>
    </source>
</evidence>
<dbReference type="InterPro" id="IPR001460">
    <property type="entry name" value="PCN-bd_Tpept"/>
</dbReference>
<evidence type="ECO:0000256" key="2">
    <source>
        <dbReference type="ARBA" id="ARBA00007898"/>
    </source>
</evidence>
<evidence type="ECO:0000313" key="9">
    <source>
        <dbReference type="EMBL" id="HJD34533.1"/>
    </source>
</evidence>
<dbReference type="PANTHER" id="PTHR30627">
    <property type="entry name" value="PEPTIDOGLYCAN D,D-TRANSPEPTIDASE"/>
    <property type="match status" value="1"/>
</dbReference>
<reference evidence="9" key="1">
    <citation type="journal article" date="2021" name="PeerJ">
        <title>Extensive microbial diversity within the chicken gut microbiome revealed by metagenomics and culture.</title>
        <authorList>
            <person name="Gilroy R."/>
            <person name="Ravi A."/>
            <person name="Getino M."/>
            <person name="Pursley I."/>
            <person name="Horton D.L."/>
            <person name="Alikhan N.F."/>
            <person name="Baker D."/>
            <person name="Gharbi K."/>
            <person name="Hall N."/>
            <person name="Watson M."/>
            <person name="Adriaenssens E.M."/>
            <person name="Foster-Nyarko E."/>
            <person name="Jarju S."/>
            <person name="Secka A."/>
            <person name="Antonio M."/>
            <person name="Oren A."/>
            <person name="Chaudhuri R.R."/>
            <person name="La Ragione R."/>
            <person name="Hildebrand F."/>
            <person name="Pallen M.J."/>
        </authorList>
    </citation>
    <scope>NUCLEOTIDE SEQUENCE</scope>
    <source>
        <strain evidence="9">ChiGjej3B3-11674</strain>
    </source>
</reference>
<dbReference type="Pfam" id="PF00905">
    <property type="entry name" value="Transpeptidase"/>
    <property type="match status" value="1"/>
</dbReference>
<keyword evidence="5" id="KW-0378">Hydrolase</keyword>
<dbReference type="InterPro" id="IPR050515">
    <property type="entry name" value="Beta-lactam/transpept"/>
</dbReference>
<name>A0A9D2R6R3_9FIRM</name>
<feature type="signal peptide" evidence="7">
    <location>
        <begin position="1"/>
        <end position="27"/>
    </location>
</feature>
<evidence type="ECO:0000256" key="7">
    <source>
        <dbReference type="SAM" id="SignalP"/>
    </source>
</evidence>
<comment type="similarity">
    <text evidence="2">Belongs to the class-D beta-lactamase family.</text>
</comment>
<dbReference type="PANTHER" id="PTHR30627:SF6">
    <property type="entry name" value="BETA-LACTAMASE YBXI-RELATED"/>
    <property type="match status" value="1"/>
</dbReference>
<evidence type="ECO:0000256" key="3">
    <source>
        <dbReference type="ARBA" id="ARBA00012865"/>
    </source>
</evidence>
<organism evidence="9 10">
    <name type="scientific">Candidatus Mediterraneibacter tabaqchaliae</name>
    <dbReference type="NCBI Taxonomy" id="2838689"/>
    <lineage>
        <taxon>Bacteria</taxon>
        <taxon>Bacillati</taxon>
        <taxon>Bacillota</taxon>
        <taxon>Clostridia</taxon>
        <taxon>Lachnospirales</taxon>
        <taxon>Lachnospiraceae</taxon>
        <taxon>Mediterraneibacter</taxon>
    </lineage>
</organism>
<dbReference type="InterPro" id="IPR012338">
    <property type="entry name" value="Beta-lactam/transpept-like"/>
</dbReference>
<keyword evidence="6" id="KW-0046">Antibiotic resistance</keyword>
<proteinExistence type="inferred from homology"/>
<dbReference type="GO" id="GO:0005886">
    <property type="term" value="C:plasma membrane"/>
    <property type="evidence" value="ECO:0007669"/>
    <property type="project" value="TreeGrafter"/>
</dbReference>
<evidence type="ECO:0000256" key="1">
    <source>
        <dbReference type="ARBA" id="ARBA00001526"/>
    </source>
</evidence>
<dbReference type="GO" id="GO:0008658">
    <property type="term" value="F:penicillin binding"/>
    <property type="evidence" value="ECO:0007669"/>
    <property type="project" value="InterPro"/>
</dbReference>
<comment type="catalytic activity">
    <reaction evidence="1">
        <text>a beta-lactam + H2O = a substituted beta-amino acid</text>
        <dbReference type="Rhea" id="RHEA:20401"/>
        <dbReference type="ChEBI" id="CHEBI:15377"/>
        <dbReference type="ChEBI" id="CHEBI:35627"/>
        <dbReference type="ChEBI" id="CHEBI:140347"/>
        <dbReference type="EC" id="3.5.2.6"/>
    </reaction>
</comment>
<accession>A0A9D2R6R3</accession>
<keyword evidence="4 7" id="KW-0732">Signal</keyword>
<evidence type="ECO:0000256" key="4">
    <source>
        <dbReference type="ARBA" id="ARBA00022729"/>
    </source>
</evidence>
<evidence type="ECO:0000313" key="10">
    <source>
        <dbReference type="Proteomes" id="UP000823897"/>
    </source>
</evidence>
<comment type="caution">
    <text evidence="9">The sequence shown here is derived from an EMBL/GenBank/DDBJ whole genome shotgun (WGS) entry which is preliminary data.</text>
</comment>
<dbReference type="GO" id="GO:0008800">
    <property type="term" value="F:beta-lactamase activity"/>
    <property type="evidence" value="ECO:0007669"/>
    <property type="project" value="UniProtKB-EC"/>
</dbReference>
<dbReference type="Gene3D" id="3.40.710.10">
    <property type="entry name" value="DD-peptidase/beta-lactamase superfamily"/>
    <property type="match status" value="1"/>
</dbReference>
<protein>
    <recommendedName>
        <fullName evidence="3">beta-lactamase</fullName>
        <ecNumber evidence="3">3.5.2.6</ecNumber>
    </recommendedName>
</protein>
<dbReference type="EC" id="3.5.2.6" evidence="3"/>
<dbReference type="GO" id="GO:0071555">
    <property type="term" value="P:cell wall organization"/>
    <property type="evidence" value="ECO:0007669"/>
    <property type="project" value="TreeGrafter"/>
</dbReference>
<reference evidence="9" key="2">
    <citation type="submission" date="2021-04" db="EMBL/GenBank/DDBJ databases">
        <authorList>
            <person name="Gilroy R."/>
        </authorList>
    </citation>
    <scope>NUCLEOTIDE SEQUENCE</scope>
    <source>
        <strain evidence="9">ChiGjej3B3-11674</strain>
    </source>
</reference>
<dbReference type="PROSITE" id="PS51257">
    <property type="entry name" value="PROKAR_LIPOPROTEIN"/>
    <property type="match status" value="1"/>
</dbReference>
<dbReference type="EMBL" id="DWUV01000158">
    <property type="protein sequence ID" value="HJD34533.1"/>
    <property type="molecule type" value="Genomic_DNA"/>
</dbReference>
<evidence type="ECO:0000256" key="6">
    <source>
        <dbReference type="ARBA" id="ARBA00023251"/>
    </source>
</evidence>
<sequence>MRRMNKRSVSVLVFFCLITAAVSGGCAGESEGISGGQGADGRKSGITAPAGSEVITALSQQEEADLEAEAVIEEVDYSAYFEGLNGAAVIYDPSENRYQIYNQETALTQRSPCSTFKIISSLIGLENGIIVPEDSVRPWSGEIFWNEDWNRDIGFEDAFRTSCVWYFRQVIDEIGAKLMQEELDRLQYGNRDISDWEGRQNTNDDNRALTGFWIESSLRISPKEQTEVMERIFGSDSEYSKGTQDKLKEVMLVSGQSEPGLAVYGKTGQGAEGNTTVDCWFTGFADQGEIRIYYCVYLGRTNGADLSAVKAREIALQILADY</sequence>